<gene>
    <name evidence="1" type="ORF">CGI_10019221</name>
</gene>
<protein>
    <submittedName>
        <fullName evidence="1">Uncharacterized protein</fullName>
    </submittedName>
</protein>
<dbReference type="InParanoid" id="K1Q481"/>
<accession>K1Q481</accession>
<organism evidence="1">
    <name type="scientific">Magallana gigas</name>
    <name type="common">Pacific oyster</name>
    <name type="synonym">Crassostrea gigas</name>
    <dbReference type="NCBI Taxonomy" id="29159"/>
    <lineage>
        <taxon>Eukaryota</taxon>
        <taxon>Metazoa</taxon>
        <taxon>Spiralia</taxon>
        <taxon>Lophotrochozoa</taxon>
        <taxon>Mollusca</taxon>
        <taxon>Bivalvia</taxon>
        <taxon>Autobranchia</taxon>
        <taxon>Pteriomorphia</taxon>
        <taxon>Ostreida</taxon>
        <taxon>Ostreoidea</taxon>
        <taxon>Ostreidae</taxon>
        <taxon>Magallana</taxon>
    </lineage>
</organism>
<dbReference type="EMBL" id="JH815890">
    <property type="protein sequence ID" value="EKC31362.1"/>
    <property type="molecule type" value="Genomic_DNA"/>
</dbReference>
<evidence type="ECO:0000313" key="1">
    <source>
        <dbReference type="EMBL" id="EKC31362.1"/>
    </source>
</evidence>
<sequence>MEKSTAVVSFSKANAQLHKTIAETVIGEITHHYISLSGVRNVSSVELASKVCFVFVDQNERNIILETKVDISKTRSDFVENLVRQGRTHVIVIYCQHEESRDLDTLFHRGLGNINEHETLRQLQRQNFKIS</sequence>
<name>K1Q481_MAGGI</name>
<reference evidence="1" key="1">
    <citation type="journal article" date="2012" name="Nature">
        <title>The oyster genome reveals stress adaptation and complexity of shell formation.</title>
        <authorList>
            <person name="Zhang G."/>
            <person name="Fang X."/>
            <person name="Guo X."/>
            <person name="Li L."/>
            <person name="Luo R."/>
            <person name="Xu F."/>
            <person name="Yang P."/>
            <person name="Zhang L."/>
            <person name="Wang X."/>
            <person name="Qi H."/>
            <person name="Xiong Z."/>
            <person name="Que H."/>
            <person name="Xie Y."/>
            <person name="Holland P.W."/>
            <person name="Paps J."/>
            <person name="Zhu Y."/>
            <person name="Wu F."/>
            <person name="Chen Y."/>
            <person name="Wang J."/>
            <person name="Peng C."/>
            <person name="Meng J."/>
            <person name="Yang L."/>
            <person name="Liu J."/>
            <person name="Wen B."/>
            <person name="Zhang N."/>
            <person name="Huang Z."/>
            <person name="Zhu Q."/>
            <person name="Feng Y."/>
            <person name="Mount A."/>
            <person name="Hedgecock D."/>
            <person name="Xu Z."/>
            <person name="Liu Y."/>
            <person name="Domazet-Loso T."/>
            <person name="Du Y."/>
            <person name="Sun X."/>
            <person name="Zhang S."/>
            <person name="Liu B."/>
            <person name="Cheng P."/>
            <person name="Jiang X."/>
            <person name="Li J."/>
            <person name="Fan D."/>
            <person name="Wang W."/>
            <person name="Fu W."/>
            <person name="Wang T."/>
            <person name="Wang B."/>
            <person name="Zhang J."/>
            <person name="Peng Z."/>
            <person name="Li Y."/>
            <person name="Li N."/>
            <person name="Wang J."/>
            <person name="Chen M."/>
            <person name="He Y."/>
            <person name="Tan F."/>
            <person name="Song X."/>
            <person name="Zheng Q."/>
            <person name="Huang R."/>
            <person name="Yang H."/>
            <person name="Du X."/>
            <person name="Chen L."/>
            <person name="Yang M."/>
            <person name="Gaffney P.M."/>
            <person name="Wang S."/>
            <person name="Luo L."/>
            <person name="She Z."/>
            <person name="Ming Y."/>
            <person name="Huang W."/>
            <person name="Zhang S."/>
            <person name="Huang B."/>
            <person name="Zhang Y."/>
            <person name="Qu T."/>
            <person name="Ni P."/>
            <person name="Miao G."/>
            <person name="Wang J."/>
            <person name="Wang Q."/>
            <person name="Steinberg C.E."/>
            <person name="Wang H."/>
            <person name="Li N."/>
            <person name="Qian L."/>
            <person name="Zhang G."/>
            <person name="Li Y."/>
            <person name="Yang H."/>
            <person name="Liu X."/>
            <person name="Wang J."/>
            <person name="Yin Y."/>
            <person name="Wang J."/>
        </authorList>
    </citation>
    <scope>NUCLEOTIDE SEQUENCE [LARGE SCALE GENOMIC DNA]</scope>
    <source>
        <strain evidence="1">05x7-T-G4-1.051#20</strain>
    </source>
</reference>
<dbReference type="HOGENOM" id="CLU_1929626_0_0_1"/>
<proteinExistence type="predicted"/>
<dbReference type="AlphaFoldDB" id="K1Q481"/>